<reference evidence="2 3" key="1">
    <citation type="submission" date="2024-06" db="EMBL/GenBank/DDBJ databases">
        <title>Sorghum-associated microbial communities from plants grown in Nebraska, USA.</title>
        <authorList>
            <person name="Schachtman D."/>
        </authorList>
    </citation>
    <scope>NUCLEOTIDE SEQUENCE [LARGE SCALE GENOMIC DNA]</scope>
    <source>
        <strain evidence="2 3">3552</strain>
    </source>
</reference>
<evidence type="ECO:0000313" key="3">
    <source>
        <dbReference type="Proteomes" id="UP001549307"/>
    </source>
</evidence>
<dbReference type="GeneID" id="92754200"/>
<feature type="compositionally biased region" description="Polar residues" evidence="1">
    <location>
        <begin position="1"/>
        <end position="18"/>
    </location>
</feature>
<keyword evidence="3" id="KW-1185">Reference proteome</keyword>
<feature type="region of interest" description="Disordered" evidence="1">
    <location>
        <begin position="1"/>
        <end position="34"/>
    </location>
</feature>
<name>A0ABV2P9L5_9MICC</name>
<comment type="caution">
    <text evidence="2">The sequence shown here is derived from an EMBL/GenBank/DDBJ whole genome shotgun (WGS) entry which is preliminary data.</text>
</comment>
<gene>
    <name evidence="2" type="ORF">ABIE37_003273</name>
</gene>
<organism evidence="2 3">
    <name type="scientific">Arthrobacter bambusae</name>
    <dbReference type="NCBI Taxonomy" id="1338426"/>
    <lineage>
        <taxon>Bacteria</taxon>
        <taxon>Bacillati</taxon>
        <taxon>Actinomycetota</taxon>
        <taxon>Actinomycetes</taxon>
        <taxon>Micrococcales</taxon>
        <taxon>Micrococcaceae</taxon>
        <taxon>Arthrobacter</taxon>
    </lineage>
</organism>
<dbReference type="RefSeq" id="WP_354231313.1">
    <property type="nucleotide sequence ID" value="NZ_JBEPSN010000009.1"/>
</dbReference>
<proteinExistence type="predicted"/>
<accession>A0ABV2P9L5</accession>
<protein>
    <submittedName>
        <fullName evidence="2">Uncharacterized protein</fullName>
    </submittedName>
</protein>
<dbReference type="EMBL" id="JBEPSN010000009">
    <property type="protein sequence ID" value="MET4541475.1"/>
    <property type="molecule type" value="Genomic_DNA"/>
</dbReference>
<sequence length="152" mass="15820">MTSQPGGDNAASQTTDPQWQHVLSHRPADDGSREAAAKRFAERGITPGQLRAILTDGGDALYAAAAAGGPGWAQPFGGPLAVALLSAEVSVFAAHLNSRASGIRSAAVAELLDEYSAVTVAAELGVARQKVYEIARAGLRPPYIEQVPWRTS</sequence>
<dbReference type="Proteomes" id="UP001549307">
    <property type="component" value="Unassembled WGS sequence"/>
</dbReference>
<evidence type="ECO:0000313" key="2">
    <source>
        <dbReference type="EMBL" id="MET4541475.1"/>
    </source>
</evidence>
<evidence type="ECO:0000256" key="1">
    <source>
        <dbReference type="SAM" id="MobiDB-lite"/>
    </source>
</evidence>